<organism evidence="1 2">
    <name type="scientific">Panagrellus redivivus</name>
    <name type="common">Microworm</name>
    <dbReference type="NCBI Taxonomy" id="6233"/>
    <lineage>
        <taxon>Eukaryota</taxon>
        <taxon>Metazoa</taxon>
        <taxon>Ecdysozoa</taxon>
        <taxon>Nematoda</taxon>
        <taxon>Chromadorea</taxon>
        <taxon>Rhabditida</taxon>
        <taxon>Tylenchina</taxon>
        <taxon>Panagrolaimomorpha</taxon>
        <taxon>Panagrolaimoidea</taxon>
        <taxon>Panagrolaimidae</taxon>
        <taxon>Panagrellus</taxon>
    </lineage>
</organism>
<name>A0A7E4W514_PANRE</name>
<evidence type="ECO:0000313" key="1">
    <source>
        <dbReference type="Proteomes" id="UP000492821"/>
    </source>
</evidence>
<accession>A0A7E4W514</accession>
<dbReference type="AlphaFoldDB" id="A0A7E4W514"/>
<dbReference type="Proteomes" id="UP000492821">
    <property type="component" value="Unassembled WGS sequence"/>
</dbReference>
<evidence type="ECO:0000313" key="2">
    <source>
        <dbReference type="WBParaSite" id="Pan_g7097.t1"/>
    </source>
</evidence>
<keyword evidence="1" id="KW-1185">Reference proteome</keyword>
<dbReference type="WBParaSite" id="Pan_g7097.t1">
    <property type="protein sequence ID" value="Pan_g7097.t1"/>
    <property type="gene ID" value="Pan_g7097"/>
</dbReference>
<reference evidence="2" key="2">
    <citation type="submission" date="2020-10" db="UniProtKB">
        <authorList>
            <consortium name="WormBaseParasite"/>
        </authorList>
    </citation>
    <scope>IDENTIFICATION</scope>
</reference>
<proteinExistence type="predicted"/>
<protein>
    <submittedName>
        <fullName evidence="2">Uncharacterized protein</fullName>
    </submittedName>
</protein>
<reference evidence="1" key="1">
    <citation type="journal article" date="2013" name="Genetics">
        <title>The draft genome and transcriptome of Panagrellus redivivus are shaped by the harsh demands of a free-living lifestyle.</title>
        <authorList>
            <person name="Srinivasan J."/>
            <person name="Dillman A.R."/>
            <person name="Macchietto M.G."/>
            <person name="Heikkinen L."/>
            <person name="Lakso M."/>
            <person name="Fracchia K.M."/>
            <person name="Antoshechkin I."/>
            <person name="Mortazavi A."/>
            <person name="Wong G."/>
            <person name="Sternberg P.W."/>
        </authorList>
    </citation>
    <scope>NUCLEOTIDE SEQUENCE [LARGE SCALE GENOMIC DNA]</scope>
    <source>
        <strain evidence="1">MT8872</strain>
    </source>
</reference>
<sequence length="67" mass="7274">MISKYILTRLSENQHQPAGGRALPQAIGGMFIPFQSGVFRCTSTVLRAVRLSYLCISAILTSMDQAG</sequence>